<accession>A0A8H3TUS3</accession>
<dbReference type="SUPFAM" id="SSF53474">
    <property type="entry name" value="alpha/beta-Hydrolases"/>
    <property type="match status" value="1"/>
</dbReference>
<dbReference type="Pfam" id="PF01764">
    <property type="entry name" value="Lipase_3"/>
    <property type="match status" value="1"/>
</dbReference>
<dbReference type="Gene3D" id="3.40.50.1820">
    <property type="entry name" value="alpha/beta hydrolase"/>
    <property type="match status" value="1"/>
</dbReference>
<dbReference type="GO" id="GO:0006629">
    <property type="term" value="P:lipid metabolic process"/>
    <property type="evidence" value="ECO:0007669"/>
    <property type="project" value="InterPro"/>
</dbReference>
<dbReference type="EMBL" id="BLZA01000021">
    <property type="protein sequence ID" value="GHJ87449.1"/>
    <property type="molecule type" value="Genomic_DNA"/>
</dbReference>
<evidence type="ECO:0000259" key="1">
    <source>
        <dbReference type="Pfam" id="PF01764"/>
    </source>
</evidence>
<gene>
    <name evidence="2" type="ORF">NliqN6_3851</name>
</gene>
<proteinExistence type="predicted"/>
<comment type="caution">
    <text evidence="2">The sequence shown here is derived from an EMBL/GenBank/DDBJ whole genome shotgun (WGS) entry which is preliminary data.</text>
</comment>
<organism evidence="2 3">
    <name type="scientific">Naganishia liquefaciens</name>
    <dbReference type="NCBI Taxonomy" id="104408"/>
    <lineage>
        <taxon>Eukaryota</taxon>
        <taxon>Fungi</taxon>
        <taxon>Dikarya</taxon>
        <taxon>Basidiomycota</taxon>
        <taxon>Agaricomycotina</taxon>
        <taxon>Tremellomycetes</taxon>
        <taxon>Filobasidiales</taxon>
        <taxon>Filobasidiaceae</taxon>
        <taxon>Naganishia</taxon>
    </lineage>
</organism>
<dbReference type="InterPro" id="IPR002921">
    <property type="entry name" value="Fungal_lipase-type"/>
</dbReference>
<dbReference type="AlphaFoldDB" id="A0A8H3TUS3"/>
<evidence type="ECO:0000313" key="2">
    <source>
        <dbReference type="EMBL" id="GHJ87449.1"/>
    </source>
</evidence>
<evidence type="ECO:0000313" key="3">
    <source>
        <dbReference type="Proteomes" id="UP000620104"/>
    </source>
</evidence>
<feature type="domain" description="Fungal lipase-type" evidence="1">
    <location>
        <begin position="107"/>
        <end position="181"/>
    </location>
</feature>
<reference evidence="2" key="1">
    <citation type="submission" date="2020-07" db="EMBL/GenBank/DDBJ databases">
        <title>Draft Genome Sequence of a Deep-Sea Yeast, Naganishia (Cryptococcus) liquefaciens strain N6.</title>
        <authorList>
            <person name="Han Y.W."/>
            <person name="Kajitani R."/>
            <person name="Morimoto H."/>
            <person name="Parhat M."/>
            <person name="Tsubouchi H."/>
            <person name="Bakenova O."/>
            <person name="Ogata M."/>
            <person name="Argunhan B."/>
            <person name="Aoki R."/>
            <person name="Kajiwara S."/>
            <person name="Itoh T."/>
            <person name="Iwasaki H."/>
        </authorList>
    </citation>
    <scope>NUCLEOTIDE SEQUENCE</scope>
    <source>
        <strain evidence="2">N6</strain>
    </source>
</reference>
<dbReference type="OrthoDB" id="426718at2759"/>
<name>A0A8H3TUS3_9TREE</name>
<dbReference type="InterPro" id="IPR029058">
    <property type="entry name" value="AB_hydrolase_fold"/>
</dbReference>
<sequence>MSPDKQSLKTAATLVETSVADLDDIYTAARFSNSLAYFLPMPDTIATLEQELGEKVDAAVPLNTGLSVGRKAVQFRYRTVIVLAFEATKPDEMMKNAWSHAKDKKWSLPYARYVDGRQVHSFYLDMWLGMRSAALAAISESVLAMERLGQVPSRILVTGHSMGGGISTLAIMNIVEYLRSTFGSQSPNVASWARDDQLGALLRHITFAEFGASGKEYNLHLNQFYERYSIPAWDFVHPHDFTSRLHLPFLRAPRGHRYVLPDPAVRPFEREYAAGRHDMPGYMKSMEWLRDNPRKLRSMYQYGKI</sequence>
<keyword evidence="3" id="KW-1185">Reference proteome</keyword>
<protein>
    <recommendedName>
        <fullName evidence="1">Fungal lipase-type domain-containing protein</fullName>
    </recommendedName>
</protein>
<dbReference type="Proteomes" id="UP000620104">
    <property type="component" value="Unassembled WGS sequence"/>
</dbReference>